<evidence type="ECO:0000256" key="1">
    <source>
        <dbReference type="SAM" id="Phobius"/>
    </source>
</evidence>
<accession>A0A7S1Y1N1</accession>
<gene>
    <name evidence="2" type="ORF">GOCE00092_LOCUS945</name>
</gene>
<name>A0A7S1Y1N1_9STRA</name>
<proteinExistence type="predicted"/>
<dbReference type="EMBL" id="HBGK01001761">
    <property type="protein sequence ID" value="CAD9272040.1"/>
    <property type="molecule type" value="Transcribed_RNA"/>
</dbReference>
<keyword evidence="1" id="KW-0472">Membrane</keyword>
<sequence>MKSLIHRRHRAAAGSFPVLALFIHGMNFLVMVNRHRGLLQFLLCCGASISRVMSNLCFNSIVSSSNVHLWAKAADGRDPFGDLLRFLNPVLDKDCDQDERHLVSFEGMHGVRVPYLVG</sequence>
<feature type="transmembrane region" description="Helical" evidence="1">
    <location>
        <begin position="12"/>
        <end position="32"/>
    </location>
</feature>
<reference evidence="2" key="1">
    <citation type="submission" date="2021-01" db="EMBL/GenBank/DDBJ databases">
        <authorList>
            <person name="Corre E."/>
            <person name="Pelletier E."/>
            <person name="Niang G."/>
            <person name="Scheremetjew M."/>
            <person name="Finn R."/>
            <person name="Kale V."/>
            <person name="Holt S."/>
            <person name="Cochrane G."/>
            <person name="Meng A."/>
            <person name="Brown T."/>
            <person name="Cohen L."/>
        </authorList>
    </citation>
    <scope>NUCLEOTIDE SEQUENCE</scope>
    <source>
        <strain evidence="2">CCMP 410</strain>
    </source>
</reference>
<keyword evidence="1" id="KW-1133">Transmembrane helix</keyword>
<organism evidence="2">
    <name type="scientific">Grammatophora oceanica</name>
    <dbReference type="NCBI Taxonomy" id="210454"/>
    <lineage>
        <taxon>Eukaryota</taxon>
        <taxon>Sar</taxon>
        <taxon>Stramenopiles</taxon>
        <taxon>Ochrophyta</taxon>
        <taxon>Bacillariophyta</taxon>
        <taxon>Fragilariophyceae</taxon>
        <taxon>Fragilariophycidae</taxon>
        <taxon>Rhabdonematales</taxon>
        <taxon>Grammatophoraceae</taxon>
        <taxon>Grammatophora</taxon>
    </lineage>
</organism>
<evidence type="ECO:0000313" key="2">
    <source>
        <dbReference type="EMBL" id="CAD9272040.1"/>
    </source>
</evidence>
<protein>
    <submittedName>
        <fullName evidence="2">Uncharacterized protein</fullName>
    </submittedName>
</protein>
<keyword evidence="1" id="KW-0812">Transmembrane</keyword>
<dbReference type="AlphaFoldDB" id="A0A7S1Y1N1"/>